<feature type="transmembrane region" description="Helical" evidence="1">
    <location>
        <begin position="6"/>
        <end position="25"/>
    </location>
</feature>
<evidence type="ECO:0000313" key="2">
    <source>
        <dbReference type="EMBL" id="QKM60120.1"/>
    </source>
</evidence>
<evidence type="ECO:0000313" key="3">
    <source>
        <dbReference type="Proteomes" id="UP000501090"/>
    </source>
</evidence>
<reference evidence="2 3" key="1">
    <citation type="submission" date="2018-04" db="EMBL/GenBank/DDBJ databases">
        <title>Polynucleobacter sp. UK-Long2-W17 genome.</title>
        <authorList>
            <person name="Hahn M.W."/>
        </authorList>
    </citation>
    <scope>NUCLEOTIDE SEQUENCE [LARGE SCALE GENOMIC DNA]</scope>
    <source>
        <strain evidence="2 3">UK-Long2-W17</strain>
    </source>
</reference>
<organism evidence="2 3">
    <name type="scientific">Polynucleobacter arcticus</name>
    <dbReference type="NCBI Taxonomy" id="1743165"/>
    <lineage>
        <taxon>Bacteria</taxon>
        <taxon>Pseudomonadati</taxon>
        <taxon>Pseudomonadota</taxon>
        <taxon>Betaproteobacteria</taxon>
        <taxon>Burkholderiales</taxon>
        <taxon>Burkholderiaceae</taxon>
        <taxon>Polynucleobacter</taxon>
    </lineage>
</organism>
<proteinExistence type="predicted"/>
<feature type="transmembrane region" description="Helical" evidence="1">
    <location>
        <begin position="68"/>
        <end position="85"/>
    </location>
</feature>
<dbReference type="EMBL" id="CP028940">
    <property type="protein sequence ID" value="QKM60120.1"/>
    <property type="molecule type" value="Genomic_DNA"/>
</dbReference>
<keyword evidence="3" id="KW-1185">Reference proteome</keyword>
<protein>
    <submittedName>
        <fullName evidence="2">Uncharacterized protein</fullName>
    </submittedName>
</protein>
<keyword evidence="1" id="KW-0812">Transmembrane</keyword>
<name>A0A6M9PBP1_9BURK</name>
<keyword evidence="1" id="KW-0472">Membrane</keyword>
<gene>
    <name evidence="2" type="ORF">DN92_03165</name>
</gene>
<evidence type="ECO:0000256" key="1">
    <source>
        <dbReference type="SAM" id="Phobius"/>
    </source>
</evidence>
<accession>A0A6M9PBP1</accession>
<keyword evidence="1" id="KW-1133">Transmembrane helix</keyword>
<sequence length="86" mass="9505">MMIFFIILKTLIIGAIIGGCLYAFASKESMPNQLMTNTGTIDAQNGTAQSIPSTGNPFVVALRFIRNLIYLILIILIPLIIFRFIV</sequence>
<dbReference type="AlphaFoldDB" id="A0A6M9PBP1"/>
<dbReference type="Proteomes" id="UP000501090">
    <property type="component" value="Chromosome"/>
</dbReference>
<dbReference type="KEGG" id="pard:DN92_03165"/>